<sequence length="395" mass="41793">MFANEGGVPPDGGDGFPMACLATPKDCGREGKACCYNFDPASEDRCQAGLSCVAEGIIPYSSFAQYTNLTKNFTATSDPKVMGVCRKFTAADCGQLWRPCGGAAKKLGCSGAALNCGPGAFCASPGDTRLGGPRCLPLPAGCGKLGSACCPPNKDGIVRERSFVDKKTPVPFCDDGGSMCVWAYEDFNKYGTAQFPDSPGEARGARTAAHGLRRRSLRLARVVRGVSGSSGVMAWLQQLGVEPYKWDGVFQRGYGRSRCVALPKSCGQPGESCCASMMDQRISGLVHNRVFPYQPCNYRAAGKKGIFCKGQWQGGLLNSDAVLGVCTLNPEDCGQPNKACCVNDIPEVGGAVGTCSAGPKQGGPRYYCTKQQQCDKCPDKLVTDEQKQNCFPTMG</sequence>
<dbReference type="EMBL" id="KK101990">
    <property type="protein sequence ID" value="KIY98994.1"/>
    <property type="molecule type" value="Genomic_DNA"/>
</dbReference>
<keyword evidence="2" id="KW-1185">Reference proteome</keyword>
<protein>
    <submittedName>
        <fullName evidence="1">Uncharacterized protein</fullName>
    </submittedName>
</protein>
<dbReference type="KEGG" id="mng:MNEG_8968"/>
<dbReference type="OrthoDB" id="534242at2759"/>
<proteinExistence type="predicted"/>
<dbReference type="GeneID" id="25741843"/>
<dbReference type="Proteomes" id="UP000054498">
    <property type="component" value="Unassembled WGS sequence"/>
</dbReference>
<organism evidence="1 2">
    <name type="scientific">Monoraphidium neglectum</name>
    <dbReference type="NCBI Taxonomy" id="145388"/>
    <lineage>
        <taxon>Eukaryota</taxon>
        <taxon>Viridiplantae</taxon>
        <taxon>Chlorophyta</taxon>
        <taxon>core chlorophytes</taxon>
        <taxon>Chlorophyceae</taxon>
        <taxon>CS clade</taxon>
        <taxon>Sphaeropleales</taxon>
        <taxon>Selenastraceae</taxon>
        <taxon>Monoraphidium</taxon>
    </lineage>
</organism>
<name>A0A0D2M6E7_9CHLO</name>
<evidence type="ECO:0000313" key="1">
    <source>
        <dbReference type="EMBL" id="KIY98994.1"/>
    </source>
</evidence>
<reference evidence="1 2" key="1">
    <citation type="journal article" date="2013" name="BMC Genomics">
        <title>Reconstruction of the lipid metabolism for the microalga Monoraphidium neglectum from its genome sequence reveals characteristics suitable for biofuel production.</title>
        <authorList>
            <person name="Bogen C."/>
            <person name="Al-Dilaimi A."/>
            <person name="Albersmeier A."/>
            <person name="Wichmann J."/>
            <person name="Grundmann M."/>
            <person name="Rupp O."/>
            <person name="Lauersen K.J."/>
            <person name="Blifernez-Klassen O."/>
            <person name="Kalinowski J."/>
            <person name="Goesmann A."/>
            <person name="Mussgnug J.H."/>
            <person name="Kruse O."/>
        </authorList>
    </citation>
    <scope>NUCLEOTIDE SEQUENCE [LARGE SCALE GENOMIC DNA]</scope>
    <source>
        <strain evidence="1 2">SAG 48.87</strain>
    </source>
</reference>
<dbReference type="RefSeq" id="XP_013898014.1">
    <property type="nucleotide sequence ID" value="XM_014042560.1"/>
</dbReference>
<evidence type="ECO:0000313" key="2">
    <source>
        <dbReference type="Proteomes" id="UP000054498"/>
    </source>
</evidence>
<gene>
    <name evidence="1" type="ORF">MNEG_8968</name>
</gene>
<dbReference type="AlphaFoldDB" id="A0A0D2M6E7"/>
<dbReference type="STRING" id="145388.A0A0D2M6E7"/>
<accession>A0A0D2M6E7</accession>